<comment type="caution">
    <text evidence="3">The sequence shown here is derived from an EMBL/GenBank/DDBJ whole genome shotgun (WGS) entry which is preliminary data.</text>
</comment>
<name>A0A2D0N1L8_FLAN2</name>
<protein>
    <submittedName>
        <fullName evidence="3">Acetylpolyamine amidohydrolase</fullName>
    </submittedName>
</protein>
<dbReference type="Pfam" id="PF00850">
    <property type="entry name" value="Hist_deacetyl"/>
    <property type="match status" value="1"/>
</dbReference>
<dbReference type="OrthoDB" id="9808367at2"/>
<sequence>MHPENVKRLEVFPDVPETEIIDATPYLALVHEPAYIKNIRNAHLDGDWLDRDTRVSPGSYAAAVAAVGATIMASETGDFALVRPPGHHAYPNRSSGFCLFNNVAIATQKLVNEGKRVLLIDFDGHLGDGTSHIFYDTDQVLYWSIHQYPAFPGNGRVSEIGEGSGTGYTINVPLPPQSGDDIFMDAFRTFLPLVEKQFQPDVVAISAGFDAHVFDLLLELRVTVGSFYRIGKTLSERFDHLFATLEGGYNVEELPRCVYNFLAGVNGEEAPYEEAPTTSSRTIWEEYENRLHVLINYLQPYWKF</sequence>
<dbReference type="Gene3D" id="3.40.800.20">
    <property type="entry name" value="Histone deacetylase domain"/>
    <property type="match status" value="1"/>
</dbReference>
<dbReference type="GO" id="GO:0004407">
    <property type="term" value="F:histone deacetylase activity"/>
    <property type="evidence" value="ECO:0007669"/>
    <property type="project" value="TreeGrafter"/>
</dbReference>
<feature type="domain" description="Histone deacetylase" evidence="2">
    <location>
        <begin position="26"/>
        <end position="263"/>
    </location>
</feature>
<dbReference type="CDD" id="cd09992">
    <property type="entry name" value="HDAC_classII"/>
    <property type="match status" value="1"/>
</dbReference>
<dbReference type="SUPFAM" id="SSF52768">
    <property type="entry name" value="Arginase/deacetylase"/>
    <property type="match status" value="1"/>
</dbReference>
<dbReference type="PANTHER" id="PTHR10625:SF10">
    <property type="entry name" value="HISTONE DEACETYLASE HDAC1"/>
    <property type="match status" value="1"/>
</dbReference>
<evidence type="ECO:0000256" key="1">
    <source>
        <dbReference type="ARBA" id="ARBA00005947"/>
    </source>
</evidence>
<dbReference type="PRINTS" id="PR01270">
    <property type="entry name" value="HDASUPER"/>
</dbReference>
<comment type="similarity">
    <text evidence="1">Belongs to the histone deacetylase family.</text>
</comment>
<dbReference type="GO" id="GO:0016787">
    <property type="term" value="F:hydrolase activity"/>
    <property type="evidence" value="ECO:0007669"/>
    <property type="project" value="UniProtKB-KW"/>
</dbReference>
<dbReference type="GO" id="GO:0040029">
    <property type="term" value="P:epigenetic regulation of gene expression"/>
    <property type="evidence" value="ECO:0007669"/>
    <property type="project" value="TreeGrafter"/>
</dbReference>
<reference evidence="3 4" key="1">
    <citation type="submission" date="2017-10" db="EMBL/GenBank/DDBJ databases">
        <title>The draft genome sequence of Lewinella nigricans NBRC 102662.</title>
        <authorList>
            <person name="Wang K."/>
        </authorList>
    </citation>
    <scope>NUCLEOTIDE SEQUENCE [LARGE SCALE GENOMIC DNA]</scope>
    <source>
        <strain evidence="3 4">NBRC 102662</strain>
    </source>
</reference>
<dbReference type="AlphaFoldDB" id="A0A2D0N1L8"/>
<proteinExistence type="inferred from homology"/>
<accession>A0A2D0N1L8</accession>
<dbReference type="InterPro" id="IPR000286">
    <property type="entry name" value="HDACs"/>
</dbReference>
<dbReference type="InterPro" id="IPR023801">
    <property type="entry name" value="His_deacetylse_dom"/>
</dbReference>
<evidence type="ECO:0000259" key="2">
    <source>
        <dbReference type="Pfam" id="PF00850"/>
    </source>
</evidence>
<organism evidence="3 4">
    <name type="scientific">Flavilitoribacter nigricans (strain ATCC 23147 / DSM 23189 / NBRC 102662 / NCIMB 1420 / SS-2)</name>
    <name type="common">Lewinella nigricans</name>
    <dbReference type="NCBI Taxonomy" id="1122177"/>
    <lineage>
        <taxon>Bacteria</taxon>
        <taxon>Pseudomonadati</taxon>
        <taxon>Bacteroidota</taxon>
        <taxon>Saprospiria</taxon>
        <taxon>Saprospirales</taxon>
        <taxon>Lewinellaceae</taxon>
        <taxon>Flavilitoribacter</taxon>
    </lineage>
</organism>
<evidence type="ECO:0000313" key="4">
    <source>
        <dbReference type="Proteomes" id="UP000223913"/>
    </source>
</evidence>
<dbReference type="EMBL" id="PDUD01000042">
    <property type="protein sequence ID" value="PHN02330.1"/>
    <property type="molecule type" value="Genomic_DNA"/>
</dbReference>
<evidence type="ECO:0000313" key="3">
    <source>
        <dbReference type="EMBL" id="PHN02330.1"/>
    </source>
</evidence>
<gene>
    <name evidence="3" type="ORF">CRP01_32660</name>
</gene>
<keyword evidence="3" id="KW-0378">Hydrolase</keyword>
<keyword evidence="4" id="KW-1185">Reference proteome</keyword>
<dbReference type="InterPro" id="IPR023696">
    <property type="entry name" value="Ureohydrolase_dom_sf"/>
</dbReference>
<dbReference type="InterPro" id="IPR037138">
    <property type="entry name" value="His_deacetylse_dom_sf"/>
</dbReference>
<dbReference type="PANTHER" id="PTHR10625">
    <property type="entry name" value="HISTONE DEACETYLASE HDAC1-RELATED"/>
    <property type="match status" value="1"/>
</dbReference>
<dbReference type="Proteomes" id="UP000223913">
    <property type="component" value="Unassembled WGS sequence"/>
</dbReference>